<dbReference type="InterPro" id="IPR029033">
    <property type="entry name" value="His_PPase_superfam"/>
</dbReference>
<comment type="caution">
    <text evidence="1">The sequence shown here is derived from an EMBL/GenBank/DDBJ whole genome shotgun (WGS) entry which is preliminary data.</text>
</comment>
<evidence type="ECO:0000313" key="2">
    <source>
        <dbReference type="Proteomes" id="UP001217485"/>
    </source>
</evidence>
<dbReference type="SMART" id="SM00855">
    <property type="entry name" value="PGAM"/>
    <property type="match status" value="1"/>
</dbReference>
<dbReference type="CDD" id="cd07067">
    <property type="entry name" value="HP_PGM_like"/>
    <property type="match status" value="1"/>
</dbReference>
<dbReference type="Pfam" id="PF00300">
    <property type="entry name" value="His_Phos_1"/>
    <property type="match status" value="1"/>
</dbReference>
<name>A0ABT5BWK7_9BACT</name>
<sequence>MEILIIRHGHAVDDAPDLGDAGRWLTGKGRKLTRRVAKWLAKQKDRCPAAIWTSPLVRAVQTAEIIADAAGLTDEVSVVAELSPSRDTAEILRLLSQHQGDQPLALVGHEPSLSALVTSLLGDGGWAGLSLKKSGVVAVSWDGRGPGTLRFALDLKAMKAVTPVKEAQQQAPRAR</sequence>
<dbReference type="RefSeq" id="WP_272094858.1">
    <property type="nucleotide sequence ID" value="NZ_JAQNDK010000001.1"/>
</dbReference>
<reference evidence="1 2" key="1">
    <citation type="submission" date="2023-01" db="EMBL/GenBank/DDBJ databases">
        <title>Minimal conservation of predation-associated metabolite biosynthetic gene clusters underscores biosynthetic potential of Myxococcota including descriptions for ten novel species: Archangium lansinium sp. nov., Myxococcus landrumus sp. nov., Nannocystis bai.</title>
        <authorList>
            <person name="Ahearne A."/>
            <person name="Stevens C."/>
            <person name="Dowd S."/>
        </authorList>
    </citation>
    <scope>NUCLEOTIDE SEQUENCE [LARGE SCALE GENOMIC DNA]</scope>
    <source>
        <strain evidence="1 2">WIWO2</strain>
    </source>
</reference>
<dbReference type="NCBIfam" id="TIGR00249">
    <property type="entry name" value="sixA"/>
    <property type="match status" value="1"/>
</dbReference>
<dbReference type="Proteomes" id="UP001217485">
    <property type="component" value="Unassembled WGS sequence"/>
</dbReference>
<proteinExistence type="predicted"/>
<accession>A0ABT5BWK7</accession>
<dbReference type="SUPFAM" id="SSF53254">
    <property type="entry name" value="Phosphoglycerate mutase-like"/>
    <property type="match status" value="1"/>
</dbReference>
<gene>
    <name evidence="1" type="primary">sixA</name>
    <name evidence="1" type="ORF">POL72_10145</name>
</gene>
<dbReference type="Gene3D" id="3.40.50.1240">
    <property type="entry name" value="Phosphoglycerate mutase-like"/>
    <property type="match status" value="1"/>
</dbReference>
<protein>
    <submittedName>
        <fullName evidence="1">Phosphohistidine phosphatase SixA</fullName>
    </submittedName>
</protein>
<keyword evidence="2" id="KW-1185">Reference proteome</keyword>
<dbReference type="InterPro" id="IPR050275">
    <property type="entry name" value="PGM_Phosphatase"/>
</dbReference>
<dbReference type="EMBL" id="JAQNDK010000001">
    <property type="protein sequence ID" value="MDC0678093.1"/>
    <property type="molecule type" value="Genomic_DNA"/>
</dbReference>
<dbReference type="InterPro" id="IPR013078">
    <property type="entry name" value="His_Pase_superF_clade-1"/>
</dbReference>
<dbReference type="PANTHER" id="PTHR48100">
    <property type="entry name" value="BROAD-SPECIFICITY PHOSPHATASE YOR283W-RELATED"/>
    <property type="match status" value="1"/>
</dbReference>
<evidence type="ECO:0000313" key="1">
    <source>
        <dbReference type="EMBL" id="MDC0678093.1"/>
    </source>
</evidence>
<organism evidence="1 2">
    <name type="scientific">Sorangium atrum</name>
    <dbReference type="NCBI Taxonomy" id="2995308"/>
    <lineage>
        <taxon>Bacteria</taxon>
        <taxon>Pseudomonadati</taxon>
        <taxon>Myxococcota</taxon>
        <taxon>Polyangia</taxon>
        <taxon>Polyangiales</taxon>
        <taxon>Polyangiaceae</taxon>
        <taxon>Sorangium</taxon>
    </lineage>
</organism>
<dbReference type="PANTHER" id="PTHR48100:SF1">
    <property type="entry name" value="HISTIDINE PHOSPHATASE FAMILY PROTEIN-RELATED"/>
    <property type="match status" value="1"/>
</dbReference>
<dbReference type="InterPro" id="IPR004449">
    <property type="entry name" value="SixA"/>
</dbReference>